<sequence length="234" mass="22763">MYMNCAPITVSGGTDDSAAFDGLPDMETANIGGDCKTSEGSDYTFKNPGKYSTRIGSGPFIPLCGGAPSSGTPPPPGGPQAPAGSQAPAVSTPAPAGSTPAPSAPAGSTPAPSAPAGSQPGLVTSTIRTMVTVTASFGQPTPAPSAPVAAPSGSAPAPSGAAPPASTGVPAVGGGGTCTTDGALICNGETEFGICNHGKVTFQPVAAGTKCQDGKIAKRDFKRDYTHRAQRTAF</sequence>
<dbReference type="EMBL" id="JAADJZ010000015">
    <property type="protein sequence ID" value="KAF2869762.1"/>
    <property type="molecule type" value="Genomic_DNA"/>
</dbReference>
<feature type="region of interest" description="Disordered" evidence="1">
    <location>
        <begin position="136"/>
        <end position="168"/>
    </location>
</feature>
<feature type="region of interest" description="Disordered" evidence="1">
    <location>
        <begin position="61"/>
        <end position="121"/>
    </location>
</feature>
<gene>
    <name evidence="2" type="ORF">BDV95DRAFT_576230</name>
</gene>
<proteinExistence type="predicted"/>
<dbReference type="AlphaFoldDB" id="A0A7C8MCF3"/>
<feature type="compositionally biased region" description="Low complexity" evidence="1">
    <location>
        <begin position="146"/>
        <end position="168"/>
    </location>
</feature>
<evidence type="ECO:0000313" key="3">
    <source>
        <dbReference type="Proteomes" id="UP000481861"/>
    </source>
</evidence>
<feature type="compositionally biased region" description="Low complexity" evidence="1">
    <location>
        <begin position="80"/>
        <end position="121"/>
    </location>
</feature>
<dbReference type="Gene3D" id="2.70.50.70">
    <property type="match status" value="1"/>
</dbReference>
<evidence type="ECO:0000256" key="1">
    <source>
        <dbReference type="SAM" id="MobiDB-lite"/>
    </source>
</evidence>
<keyword evidence="3" id="KW-1185">Reference proteome</keyword>
<reference evidence="2 3" key="1">
    <citation type="submission" date="2020-01" db="EMBL/GenBank/DDBJ databases">
        <authorList>
            <consortium name="DOE Joint Genome Institute"/>
            <person name="Haridas S."/>
            <person name="Albert R."/>
            <person name="Binder M."/>
            <person name="Bloem J."/>
            <person name="Labutti K."/>
            <person name="Salamov A."/>
            <person name="Andreopoulos B."/>
            <person name="Baker S.E."/>
            <person name="Barry K."/>
            <person name="Bills G."/>
            <person name="Bluhm B.H."/>
            <person name="Cannon C."/>
            <person name="Castanera R."/>
            <person name="Culley D.E."/>
            <person name="Daum C."/>
            <person name="Ezra D."/>
            <person name="Gonzalez J.B."/>
            <person name="Henrissat B."/>
            <person name="Kuo A."/>
            <person name="Liang C."/>
            <person name="Lipzen A."/>
            <person name="Lutzoni F."/>
            <person name="Magnuson J."/>
            <person name="Mondo S."/>
            <person name="Nolan M."/>
            <person name="Ohm R."/>
            <person name="Pangilinan J."/>
            <person name="Park H.-J.H."/>
            <person name="Ramirez L."/>
            <person name="Alfaro M."/>
            <person name="Sun H."/>
            <person name="Tritt A."/>
            <person name="Yoshinaga Y."/>
            <person name="Zwiers L.-H.L."/>
            <person name="Turgeon B.G."/>
            <person name="Goodwin S.B."/>
            <person name="Spatafora J.W."/>
            <person name="Crous P.W."/>
            <person name="Grigoriev I.V."/>
        </authorList>
    </citation>
    <scope>NUCLEOTIDE SEQUENCE [LARGE SCALE GENOMIC DNA]</scope>
    <source>
        <strain evidence="2 3">CBS 611.86</strain>
    </source>
</reference>
<name>A0A7C8MCF3_9PLEO</name>
<evidence type="ECO:0000313" key="2">
    <source>
        <dbReference type="EMBL" id="KAF2869762.1"/>
    </source>
</evidence>
<dbReference type="Proteomes" id="UP000481861">
    <property type="component" value="Unassembled WGS sequence"/>
</dbReference>
<comment type="caution">
    <text evidence="2">The sequence shown here is derived from an EMBL/GenBank/DDBJ whole genome shotgun (WGS) entry which is preliminary data.</text>
</comment>
<protein>
    <recommendedName>
        <fullName evidence="4">Carbohydrate-binding module family 19 domain-containing protein</fullName>
    </recommendedName>
</protein>
<dbReference type="PANTHER" id="PTHR36182:SF2">
    <property type="entry name" value="LYTIC POLYSACCHARIDE MONOOXYGENASE"/>
    <property type="match status" value="1"/>
</dbReference>
<accession>A0A7C8MCF3</accession>
<dbReference type="PANTHER" id="PTHR36182">
    <property type="entry name" value="PROTEIN, PUTATIVE (AFU_ORTHOLOGUE AFUA_6G10930)-RELATED"/>
    <property type="match status" value="1"/>
</dbReference>
<evidence type="ECO:0008006" key="4">
    <source>
        <dbReference type="Google" id="ProtNLM"/>
    </source>
</evidence>
<dbReference type="OrthoDB" id="3945400at2759"/>
<organism evidence="2 3">
    <name type="scientific">Massariosphaeria phaeospora</name>
    <dbReference type="NCBI Taxonomy" id="100035"/>
    <lineage>
        <taxon>Eukaryota</taxon>
        <taxon>Fungi</taxon>
        <taxon>Dikarya</taxon>
        <taxon>Ascomycota</taxon>
        <taxon>Pezizomycotina</taxon>
        <taxon>Dothideomycetes</taxon>
        <taxon>Pleosporomycetidae</taxon>
        <taxon>Pleosporales</taxon>
        <taxon>Pleosporales incertae sedis</taxon>
        <taxon>Massariosphaeria</taxon>
    </lineage>
</organism>